<protein>
    <submittedName>
        <fullName evidence="2">Uncharacterized protein</fullName>
    </submittedName>
</protein>
<sequence length="60" mass="6674">MRFGIITNGELEYQSAKVARLAPGRPRERAGTHPHAPGPSFRRGTRLRDEIVIHRVGAGR</sequence>
<keyword evidence="3" id="KW-1185">Reference proteome</keyword>
<dbReference type="AlphaFoldDB" id="A0A917UNW6"/>
<proteinExistence type="predicted"/>
<feature type="region of interest" description="Disordered" evidence="1">
    <location>
        <begin position="23"/>
        <end position="43"/>
    </location>
</feature>
<gene>
    <name evidence="2" type="ORF">GCM10011372_07070</name>
</gene>
<reference evidence="2" key="1">
    <citation type="journal article" date="2014" name="Int. J. Syst. Evol. Microbiol.">
        <title>Complete genome sequence of Corynebacterium casei LMG S-19264T (=DSM 44701T), isolated from a smear-ripened cheese.</title>
        <authorList>
            <consortium name="US DOE Joint Genome Institute (JGI-PGF)"/>
            <person name="Walter F."/>
            <person name="Albersmeier A."/>
            <person name="Kalinowski J."/>
            <person name="Ruckert C."/>
        </authorList>
    </citation>
    <scope>NUCLEOTIDE SEQUENCE</scope>
    <source>
        <strain evidence="2">CGMCC 1.8984</strain>
    </source>
</reference>
<accession>A0A917UNW6</accession>
<reference evidence="2" key="2">
    <citation type="submission" date="2020-09" db="EMBL/GenBank/DDBJ databases">
        <authorList>
            <person name="Sun Q."/>
            <person name="Zhou Y."/>
        </authorList>
    </citation>
    <scope>NUCLEOTIDE SEQUENCE</scope>
    <source>
        <strain evidence="2">CGMCC 1.8984</strain>
    </source>
</reference>
<dbReference type="EMBL" id="BMMD01000002">
    <property type="protein sequence ID" value="GGJ71725.1"/>
    <property type="molecule type" value="Genomic_DNA"/>
</dbReference>
<evidence type="ECO:0000313" key="3">
    <source>
        <dbReference type="Proteomes" id="UP000636956"/>
    </source>
</evidence>
<dbReference type="RefSeq" id="WP_188742046.1">
    <property type="nucleotide sequence ID" value="NZ_BAABFW010000003.1"/>
</dbReference>
<comment type="caution">
    <text evidence="2">The sequence shown here is derived from an EMBL/GenBank/DDBJ whole genome shotgun (WGS) entry which is preliminary data.</text>
</comment>
<organism evidence="2 3">
    <name type="scientific">Agromyces bauzanensis</name>
    <dbReference type="NCBI Taxonomy" id="1308924"/>
    <lineage>
        <taxon>Bacteria</taxon>
        <taxon>Bacillati</taxon>
        <taxon>Actinomycetota</taxon>
        <taxon>Actinomycetes</taxon>
        <taxon>Micrococcales</taxon>
        <taxon>Microbacteriaceae</taxon>
        <taxon>Agromyces</taxon>
    </lineage>
</organism>
<name>A0A917UNW6_9MICO</name>
<evidence type="ECO:0000313" key="2">
    <source>
        <dbReference type="EMBL" id="GGJ71725.1"/>
    </source>
</evidence>
<evidence type="ECO:0000256" key="1">
    <source>
        <dbReference type="SAM" id="MobiDB-lite"/>
    </source>
</evidence>
<dbReference type="Proteomes" id="UP000636956">
    <property type="component" value="Unassembled WGS sequence"/>
</dbReference>